<keyword evidence="6" id="KW-0067">ATP-binding</keyword>
<dbReference type="GO" id="GO:0005829">
    <property type="term" value="C:cytosol"/>
    <property type="evidence" value="ECO:0007669"/>
    <property type="project" value="TreeGrafter"/>
</dbReference>
<dbReference type="Pfam" id="PF08544">
    <property type="entry name" value="GHMP_kinases_C"/>
    <property type="match status" value="1"/>
</dbReference>
<organism evidence="12 13">
    <name type="scientific">Paucilactobacillus wasatchensis</name>
    <dbReference type="NCBI Taxonomy" id="1335616"/>
    <lineage>
        <taxon>Bacteria</taxon>
        <taxon>Bacillati</taxon>
        <taxon>Bacillota</taxon>
        <taxon>Bacilli</taxon>
        <taxon>Lactobacillales</taxon>
        <taxon>Lactobacillaceae</taxon>
        <taxon>Paucilactobacillus</taxon>
    </lineage>
</organism>
<dbReference type="RefSeq" id="WP_044010073.1">
    <property type="nucleotide sequence ID" value="NZ_AWTT01000005.1"/>
</dbReference>
<evidence type="ECO:0000256" key="2">
    <source>
        <dbReference type="ARBA" id="ARBA00022516"/>
    </source>
</evidence>
<evidence type="ECO:0000256" key="1">
    <source>
        <dbReference type="ARBA" id="ARBA00022490"/>
    </source>
</evidence>
<dbReference type="UniPathway" id="UPA00057">
    <property type="reaction ID" value="UER00098"/>
</dbReference>
<reference evidence="12 13" key="1">
    <citation type="submission" date="2013-08" db="EMBL/GenBank/DDBJ databases">
        <title>Lactobacillus wasatchii sp. WDC04, a late gas producing bacteria isolated from aged chedder cheese.</title>
        <authorList>
            <person name="Oberg C.J."/>
            <person name="Culumber M."/>
            <person name="McMahon D.J."/>
            <person name="Broadbent J.R."/>
            <person name="Oberg T.S."/>
            <person name="Ortaki F."/>
        </authorList>
    </citation>
    <scope>NUCLEOTIDE SEQUENCE [LARGE SCALE GENOMIC DNA]</scope>
    <source>
        <strain evidence="12 13">WDC04</strain>
    </source>
</reference>
<dbReference type="GO" id="GO:0004496">
    <property type="term" value="F:mevalonate kinase activity"/>
    <property type="evidence" value="ECO:0007669"/>
    <property type="project" value="UniProtKB-EC"/>
</dbReference>
<dbReference type="PANTHER" id="PTHR43290:SF2">
    <property type="entry name" value="MEVALONATE KINASE"/>
    <property type="match status" value="1"/>
</dbReference>
<evidence type="ECO:0000256" key="9">
    <source>
        <dbReference type="ARBA" id="ARBA00029438"/>
    </source>
</evidence>
<dbReference type="InterPro" id="IPR013750">
    <property type="entry name" value="GHMP_kinase_C_dom"/>
</dbReference>
<dbReference type="SUPFAM" id="SSF55060">
    <property type="entry name" value="GHMP Kinase, C-terminal domain"/>
    <property type="match status" value="1"/>
</dbReference>
<dbReference type="NCBIfam" id="TIGR00549">
    <property type="entry name" value="mevalon_kin"/>
    <property type="match status" value="1"/>
</dbReference>
<keyword evidence="8" id="KW-0443">Lipid metabolism</keyword>
<keyword evidence="4" id="KW-0547">Nucleotide-binding</keyword>
<dbReference type="PRINTS" id="PR00959">
    <property type="entry name" value="MEVGALKINASE"/>
</dbReference>
<keyword evidence="3 12" id="KW-0808">Transferase</keyword>
<evidence type="ECO:0000256" key="7">
    <source>
        <dbReference type="ARBA" id="ARBA00022842"/>
    </source>
</evidence>
<evidence type="ECO:0000313" key="12">
    <source>
        <dbReference type="EMBL" id="KIS04006.1"/>
    </source>
</evidence>
<dbReference type="PATRIC" id="fig|1335616.4.peg.345"/>
<accession>A0A0D1ABC8</accession>
<keyword evidence="13" id="KW-1185">Reference proteome</keyword>
<dbReference type="InterPro" id="IPR006204">
    <property type="entry name" value="GHMP_kinase_N_dom"/>
</dbReference>
<feature type="domain" description="GHMP kinase C-terminal" evidence="11">
    <location>
        <begin position="221"/>
        <end position="298"/>
    </location>
</feature>
<sequence>MKTTGIGNSHAKIILIGEHSVVYGQPAIALPLPEVKLTVTLTRQATLPQTIDSRYFSGPVDQLTKSMAGIKKLINVLINEFSGHTDGWNMKITSMLPAERGMGSSAASAIAIVRAFFDFYDRQLERKTLLKYADIEEQITHRSPSGLDAATVSANQPIWFTKGHNGKHLEMNVTGSLVIADSGVKGQTSEAIEAVKQQLIIDHEAALLQIETLGRLTKKTRELLQSGAITELGLTLSQAQEQLKLLNVSQPNVDNLIEVALQNHALGAKLTGGGRGGCIIALVANAQAAQQLSAQLVDAGATATWIQPLLGGNYAKDVR</sequence>
<dbReference type="EC" id="2.7.1.36" evidence="12"/>
<dbReference type="AlphaFoldDB" id="A0A0D1ABC8"/>
<dbReference type="InterPro" id="IPR006205">
    <property type="entry name" value="Mev_gal_kin"/>
</dbReference>
<keyword evidence="2" id="KW-0444">Lipid biosynthesis</keyword>
<dbReference type="Gene3D" id="3.30.70.890">
    <property type="entry name" value="GHMP kinase, C-terminal domain"/>
    <property type="match status" value="1"/>
</dbReference>
<dbReference type="GO" id="GO:0019287">
    <property type="term" value="P:isopentenyl diphosphate biosynthetic process, mevalonate pathway"/>
    <property type="evidence" value="ECO:0007669"/>
    <property type="project" value="UniProtKB-UniPathway"/>
</dbReference>
<keyword evidence="7" id="KW-0460">Magnesium</keyword>
<dbReference type="SUPFAM" id="SSF54211">
    <property type="entry name" value="Ribosomal protein S5 domain 2-like"/>
    <property type="match status" value="1"/>
</dbReference>
<dbReference type="Pfam" id="PF00288">
    <property type="entry name" value="GHMP_kinases_N"/>
    <property type="match status" value="1"/>
</dbReference>
<evidence type="ECO:0000256" key="4">
    <source>
        <dbReference type="ARBA" id="ARBA00022741"/>
    </source>
</evidence>
<comment type="caution">
    <text evidence="12">The sequence shown here is derived from an EMBL/GenBank/DDBJ whole genome shotgun (WGS) entry which is preliminary data.</text>
</comment>
<evidence type="ECO:0000259" key="10">
    <source>
        <dbReference type="Pfam" id="PF00288"/>
    </source>
</evidence>
<evidence type="ECO:0000256" key="6">
    <source>
        <dbReference type="ARBA" id="ARBA00022840"/>
    </source>
</evidence>
<evidence type="ECO:0000256" key="3">
    <source>
        <dbReference type="ARBA" id="ARBA00022679"/>
    </source>
</evidence>
<evidence type="ECO:0000259" key="11">
    <source>
        <dbReference type="Pfam" id="PF08544"/>
    </source>
</evidence>
<dbReference type="InterPro" id="IPR020568">
    <property type="entry name" value="Ribosomal_Su5_D2-typ_SF"/>
</dbReference>
<name>A0A0D1ABC8_9LACO</name>
<gene>
    <name evidence="12" type="primary">mvk</name>
    <name evidence="12" type="ORF">WDC_0345</name>
</gene>
<dbReference type="InterPro" id="IPR014721">
    <property type="entry name" value="Ribsml_uS5_D2-typ_fold_subgr"/>
</dbReference>
<dbReference type="GO" id="GO:0005524">
    <property type="term" value="F:ATP binding"/>
    <property type="evidence" value="ECO:0007669"/>
    <property type="project" value="UniProtKB-KW"/>
</dbReference>
<keyword evidence="1" id="KW-0963">Cytoplasm</keyword>
<evidence type="ECO:0000256" key="5">
    <source>
        <dbReference type="ARBA" id="ARBA00022777"/>
    </source>
</evidence>
<dbReference type="Gene3D" id="3.30.230.10">
    <property type="match status" value="1"/>
</dbReference>
<feature type="domain" description="GHMP kinase N-terminal" evidence="10">
    <location>
        <begin position="70"/>
        <end position="151"/>
    </location>
</feature>
<dbReference type="PANTHER" id="PTHR43290">
    <property type="entry name" value="MEVALONATE KINASE"/>
    <property type="match status" value="1"/>
</dbReference>
<evidence type="ECO:0000313" key="13">
    <source>
        <dbReference type="Proteomes" id="UP000032279"/>
    </source>
</evidence>
<dbReference type="InterPro" id="IPR036554">
    <property type="entry name" value="GHMP_kinase_C_sf"/>
</dbReference>
<evidence type="ECO:0000256" key="8">
    <source>
        <dbReference type="ARBA" id="ARBA00023098"/>
    </source>
</evidence>
<dbReference type="STRING" id="1335616.WDC_0345"/>
<dbReference type="Proteomes" id="UP000032279">
    <property type="component" value="Unassembled WGS sequence"/>
</dbReference>
<dbReference type="OrthoDB" id="9764892at2"/>
<keyword evidence="5 12" id="KW-0418">Kinase</keyword>
<protein>
    <submittedName>
        <fullName evidence="12">Mevalonate kinase</fullName>
        <ecNumber evidence="12">2.7.1.36</ecNumber>
    </submittedName>
</protein>
<dbReference type="EMBL" id="AWTT01000005">
    <property type="protein sequence ID" value="KIS04006.1"/>
    <property type="molecule type" value="Genomic_DNA"/>
</dbReference>
<proteinExistence type="predicted"/>
<comment type="pathway">
    <text evidence="9">Isoprenoid biosynthesis; isopentenyl diphosphate biosynthesis via mevalonate pathway; isopentenyl diphosphate from (R)-mevalonate: step 1/3.</text>
</comment>